<evidence type="ECO:0000313" key="2">
    <source>
        <dbReference type="EMBL" id="OMJ09658.1"/>
    </source>
</evidence>
<dbReference type="Proteomes" id="UP000187429">
    <property type="component" value="Unassembled WGS sequence"/>
</dbReference>
<organism evidence="2 3">
    <name type="scientific">Smittium culicis</name>
    <dbReference type="NCBI Taxonomy" id="133412"/>
    <lineage>
        <taxon>Eukaryota</taxon>
        <taxon>Fungi</taxon>
        <taxon>Fungi incertae sedis</taxon>
        <taxon>Zoopagomycota</taxon>
        <taxon>Kickxellomycotina</taxon>
        <taxon>Harpellomycetes</taxon>
        <taxon>Harpellales</taxon>
        <taxon>Legeriomycetaceae</taxon>
        <taxon>Smittium</taxon>
    </lineage>
</organism>
<dbReference type="AlphaFoldDB" id="A0A1R1X4T6"/>
<comment type="caution">
    <text evidence="2">The sequence shown here is derived from an EMBL/GenBank/DDBJ whole genome shotgun (WGS) entry which is preliminary data.</text>
</comment>
<accession>A0A1R1X4T6</accession>
<name>A0A1R1X4T6_9FUNG</name>
<gene>
    <name evidence="2" type="ORF">AYI69_g10561</name>
</gene>
<dbReference type="EMBL" id="LSSM01006955">
    <property type="protein sequence ID" value="OMJ09658.1"/>
    <property type="molecule type" value="Genomic_DNA"/>
</dbReference>
<reference evidence="3" key="1">
    <citation type="submission" date="2017-01" db="EMBL/GenBank/DDBJ databases">
        <authorList>
            <person name="Wang Y."/>
            <person name="White M."/>
            <person name="Kvist S."/>
            <person name="Moncalvo J.-M."/>
        </authorList>
    </citation>
    <scope>NUCLEOTIDE SEQUENCE [LARGE SCALE GENOMIC DNA]</scope>
    <source>
        <strain evidence="3">ID-206-W2</strain>
    </source>
</reference>
<sequence length="115" mass="12922">MCNVSAQPRGCTEQTDCEKQMVSIIETFKTLNSVYGQHGVELFSYFQNSKVGNFLLAPRHQIIRPECTDLQFLRVQKHILPSAMESDLPGSSENPTRTNNNSSGDTDTKVCHLIF</sequence>
<evidence type="ECO:0000256" key="1">
    <source>
        <dbReference type="SAM" id="MobiDB-lite"/>
    </source>
</evidence>
<protein>
    <submittedName>
        <fullName evidence="2">Uncharacterized protein</fullName>
    </submittedName>
</protein>
<evidence type="ECO:0000313" key="3">
    <source>
        <dbReference type="Proteomes" id="UP000187429"/>
    </source>
</evidence>
<proteinExistence type="predicted"/>
<keyword evidence="3" id="KW-1185">Reference proteome</keyword>
<feature type="compositionally biased region" description="Polar residues" evidence="1">
    <location>
        <begin position="89"/>
        <end position="105"/>
    </location>
</feature>
<feature type="region of interest" description="Disordered" evidence="1">
    <location>
        <begin position="83"/>
        <end position="108"/>
    </location>
</feature>